<dbReference type="RefSeq" id="WP_207112396.1">
    <property type="nucleotide sequence ID" value="NZ_JAFLWD010000017.1"/>
</dbReference>
<evidence type="ECO:0000259" key="3">
    <source>
        <dbReference type="Pfam" id="PF11797"/>
    </source>
</evidence>
<dbReference type="Pfam" id="PF11797">
    <property type="entry name" value="WxLIP_HBD"/>
    <property type="match status" value="1"/>
</dbReference>
<organism evidence="4 5">
    <name type="scientific">Candidatus Enterococcus ikei</name>
    <dbReference type="NCBI Taxonomy" id="2815326"/>
    <lineage>
        <taxon>Bacteria</taxon>
        <taxon>Bacillati</taxon>
        <taxon>Bacillota</taxon>
        <taxon>Bacilli</taxon>
        <taxon>Lactobacillales</taxon>
        <taxon>Enterococcaceae</taxon>
        <taxon>Enterococcus</taxon>
    </lineage>
</organism>
<name>A0ABS3GYK4_9ENTE</name>
<gene>
    <name evidence="4" type="ORF">JZO69_08195</name>
</gene>
<dbReference type="InterPro" id="IPR010317">
    <property type="entry name" value="WxLIP_PGBD"/>
</dbReference>
<reference evidence="4 5" key="1">
    <citation type="submission" date="2021-03" db="EMBL/GenBank/DDBJ databases">
        <title>Enterococcal diversity collection.</title>
        <authorList>
            <person name="Gilmore M.S."/>
            <person name="Schwartzman J."/>
            <person name="Van Tyne D."/>
            <person name="Martin M."/>
            <person name="Earl A.M."/>
            <person name="Manson A.L."/>
            <person name="Straub T."/>
            <person name="Salamzade R."/>
            <person name="Saavedra J."/>
            <person name="Lebreton F."/>
            <person name="Prichula J."/>
            <person name="Schaufler K."/>
            <person name="Gaca A."/>
            <person name="Sgardioli B."/>
            <person name="Wagenaar J."/>
            <person name="Strong T."/>
        </authorList>
    </citation>
    <scope>NUCLEOTIDE SEQUENCE [LARGE SCALE GENOMIC DNA]</scope>
    <source>
        <strain evidence="4 5">DIV0869a</strain>
    </source>
</reference>
<keyword evidence="1" id="KW-1133">Transmembrane helix</keyword>
<accession>A0ABS3GYK4</accession>
<dbReference type="InterPro" id="IPR021759">
    <property type="entry name" value="WxLIP_HBD"/>
</dbReference>
<sequence>MMKRTLKVLLPLIGFVIGCMVGTLNVWAQDAEYEVKAIPSTKQVDTTKTYFDLRLNPEETHTLAVKVTNQSDQQRTINTQVKTATTNTNGVVEYNNSDQYQSVDLPYDLSQLVETKTPKITLAPHESKNVEYEITMPKKDFAGVLSGGIIFTSENEDKPDKSKAGVAIKNQFGYVIALVLHGENEVTSDLELSKVSLGQVNNRNVVFAHLTNPKAAYLNRLNLTAKIKKKNTNKILYETQKSDLQMAPNSVFNYPVSLQETEFKPGKYLVAVHAESKGRTWDFEEEFEIKAEEAKKMNNQAYIRQDKKNFWIYIIVFLVLLALILLYVLYKKRQKKIKDLEEQVEELKKK</sequence>
<dbReference type="Proteomes" id="UP000664632">
    <property type="component" value="Unassembled WGS sequence"/>
</dbReference>
<dbReference type="EMBL" id="JAFLWD010000017">
    <property type="protein sequence ID" value="MBO0440337.1"/>
    <property type="molecule type" value="Genomic_DNA"/>
</dbReference>
<keyword evidence="1" id="KW-0472">Membrane</keyword>
<evidence type="ECO:0000259" key="2">
    <source>
        <dbReference type="Pfam" id="PF06030"/>
    </source>
</evidence>
<evidence type="ECO:0000256" key="1">
    <source>
        <dbReference type="SAM" id="Phobius"/>
    </source>
</evidence>
<proteinExistence type="predicted"/>
<keyword evidence="1" id="KW-0812">Transmembrane</keyword>
<evidence type="ECO:0000313" key="4">
    <source>
        <dbReference type="EMBL" id="MBO0440337.1"/>
    </source>
</evidence>
<feature type="domain" description="WxL Interacting Protein peptidoglycan binding" evidence="2">
    <location>
        <begin position="33"/>
        <end position="152"/>
    </location>
</feature>
<protein>
    <submittedName>
        <fullName evidence="4">DUF916 and DUF3324 domain-containing protein</fullName>
    </submittedName>
</protein>
<feature type="transmembrane region" description="Helical" evidence="1">
    <location>
        <begin position="310"/>
        <end position="330"/>
    </location>
</feature>
<comment type="caution">
    <text evidence="4">The sequence shown here is derived from an EMBL/GenBank/DDBJ whole genome shotgun (WGS) entry which is preliminary data.</text>
</comment>
<evidence type="ECO:0000313" key="5">
    <source>
        <dbReference type="Proteomes" id="UP000664632"/>
    </source>
</evidence>
<dbReference type="PROSITE" id="PS51257">
    <property type="entry name" value="PROKAR_LIPOPROTEIN"/>
    <property type="match status" value="1"/>
</dbReference>
<keyword evidence="5" id="KW-1185">Reference proteome</keyword>
<dbReference type="Pfam" id="PF06030">
    <property type="entry name" value="WxLIP_PGBD"/>
    <property type="match status" value="1"/>
</dbReference>
<feature type="domain" description="WxL Interacting Protein host binding" evidence="3">
    <location>
        <begin position="164"/>
        <end position="299"/>
    </location>
</feature>